<proteinExistence type="predicted"/>
<accession>A0A0G0H7E3</accession>
<protein>
    <recommendedName>
        <fullName evidence="2">Membrane protein 6-pyruvoyl-tetrahydropterin synthase-related domain-containing protein</fullName>
    </recommendedName>
</protein>
<keyword evidence="1" id="KW-1133">Transmembrane helix</keyword>
<keyword evidence="1" id="KW-0472">Membrane</keyword>
<keyword evidence="1" id="KW-0812">Transmembrane</keyword>
<evidence type="ECO:0000313" key="4">
    <source>
        <dbReference type="Proteomes" id="UP000034591"/>
    </source>
</evidence>
<evidence type="ECO:0000313" key="3">
    <source>
        <dbReference type="EMBL" id="KKQ38067.1"/>
    </source>
</evidence>
<feature type="transmembrane region" description="Helical" evidence="1">
    <location>
        <begin position="126"/>
        <end position="144"/>
    </location>
</feature>
<reference evidence="3 4" key="1">
    <citation type="journal article" date="2015" name="Nature">
        <title>rRNA introns, odd ribosomes, and small enigmatic genomes across a large radiation of phyla.</title>
        <authorList>
            <person name="Brown C.T."/>
            <person name="Hug L.A."/>
            <person name="Thomas B.C."/>
            <person name="Sharon I."/>
            <person name="Castelle C.J."/>
            <person name="Singh A."/>
            <person name="Wilkins M.J."/>
            <person name="Williams K.H."/>
            <person name="Banfield J.F."/>
        </authorList>
    </citation>
    <scope>NUCLEOTIDE SEQUENCE [LARGE SCALE GENOMIC DNA]</scope>
</reference>
<organism evidence="3 4">
    <name type="scientific">Candidatus Woesebacteria bacterium GW2011_GWA1_37_7</name>
    <dbReference type="NCBI Taxonomy" id="1618545"/>
    <lineage>
        <taxon>Bacteria</taxon>
        <taxon>Candidatus Woeseibacteriota</taxon>
    </lineage>
</organism>
<feature type="transmembrane region" description="Helical" evidence="1">
    <location>
        <begin position="151"/>
        <end position="172"/>
    </location>
</feature>
<evidence type="ECO:0000256" key="1">
    <source>
        <dbReference type="SAM" id="Phobius"/>
    </source>
</evidence>
<dbReference type="EMBL" id="LBTI01000002">
    <property type="protein sequence ID" value="KKQ38067.1"/>
    <property type="molecule type" value="Genomic_DNA"/>
</dbReference>
<comment type="caution">
    <text evidence="3">The sequence shown here is derived from an EMBL/GenBank/DDBJ whole genome shotgun (WGS) entry which is preliminary data.</text>
</comment>
<gene>
    <name evidence="3" type="ORF">US53_C0002G0002</name>
</gene>
<name>A0A0G0H7E3_9BACT</name>
<feature type="transmembrane region" description="Helical" evidence="1">
    <location>
        <begin position="12"/>
        <end position="31"/>
    </location>
</feature>
<feature type="transmembrane region" description="Helical" evidence="1">
    <location>
        <begin position="536"/>
        <end position="554"/>
    </location>
</feature>
<feature type="transmembrane region" description="Helical" evidence="1">
    <location>
        <begin position="103"/>
        <end position="120"/>
    </location>
</feature>
<dbReference type="AlphaFoldDB" id="A0A0G0H7E3"/>
<feature type="transmembrane region" description="Helical" evidence="1">
    <location>
        <begin position="71"/>
        <end position="91"/>
    </location>
</feature>
<dbReference type="Pfam" id="PF10131">
    <property type="entry name" value="PTPS_related"/>
    <property type="match status" value="1"/>
</dbReference>
<feature type="transmembrane region" description="Helical" evidence="1">
    <location>
        <begin position="376"/>
        <end position="393"/>
    </location>
</feature>
<evidence type="ECO:0000259" key="2">
    <source>
        <dbReference type="Pfam" id="PF10131"/>
    </source>
</evidence>
<feature type="transmembrane region" description="Helical" evidence="1">
    <location>
        <begin position="286"/>
        <end position="306"/>
    </location>
</feature>
<dbReference type="STRING" id="1618545.US53_C0002G0002"/>
<feature type="domain" description="Membrane protein 6-pyruvoyl-tetrahydropterin synthase-related" evidence="2">
    <location>
        <begin position="76"/>
        <end position="403"/>
    </location>
</feature>
<feature type="transmembrane region" description="Helical" evidence="1">
    <location>
        <begin position="225"/>
        <end position="245"/>
    </location>
</feature>
<dbReference type="InterPro" id="IPR018776">
    <property type="entry name" value="Membrane_prot_PTPS-rel_domain"/>
</dbReference>
<sequence>MKNLIKKISAYKIFWVIVFIVISLPAIYPLIRGDFYHFSDEPHIANLFEMIRAIDSGQFPPRWAPDMSFGFGYPLFNFYYPLPYYIGYLFFKLFGSLILSIKLLFLLSVLLSALFMFKWLRLFTGRFESLVGALIFIYTPYRAVDLYVRGALGELFAFIYFPAIAYFTYLLLKTGKVKYVGYLSLAISLLILSHNLAPIFFIPWIILFALLLCRFSLSFTNIYKLFVSVLLALSASSYFWLPAFIEKSNLVSQTPFNYRDHFPFIKQLIFPSWGYGASHPGIYDDLSFQIGIVNLILISVTTLTLLMSKKNRFLKIFILFSLAGFMFLMNIRSSFVWNILPLVDYIQFPWRLLLFTTFLSSSLLMFINAKTKIVKTFLVILGMFSISQSFFYFKPSEYFNPTDDYYLKRFFPNISVSGKSEILSSEYLNYSEDYLLLPMWVDRRANFLPDEKFTSNTVTINEIKELNSVKYLMKISGEEEGSISFNNYYYPGWKIFVDGQEKDIGIDKPYGNISFRILKGEKEVMALWSETNFRKVVDLISLCGILVIIYLITFSKRSGNNNEK</sequence>
<feature type="transmembrane region" description="Helical" evidence="1">
    <location>
        <begin position="184"/>
        <end position="213"/>
    </location>
</feature>
<feature type="transmembrane region" description="Helical" evidence="1">
    <location>
        <begin position="313"/>
        <end position="331"/>
    </location>
</feature>
<feature type="transmembrane region" description="Helical" evidence="1">
    <location>
        <begin position="351"/>
        <end position="369"/>
    </location>
</feature>
<dbReference type="Proteomes" id="UP000034591">
    <property type="component" value="Unassembled WGS sequence"/>
</dbReference>